<dbReference type="CDD" id="cd00063">
    <property type="entry name" value="FN3"/>
    <property type="match status" value="1"/>
</dbReference>
<dbReference type="SUPFAM" id="SSF50998">
    <property type="entry name" value="Quinoprotein alcohol dehydrogenase-like"/>
    <property type="match status" value="1"/>
</dbReference>
<keyword evidence="3" id="KW-1185">Reference proteome</keyword>
<sequence length="1017" mass="110185">MFLTSVDRSETRRSRPHLPHRRAQISRHWAGLLILWLWLLGTAAPALAQTPFWVGFQVEGEVAYILRKSPSEILRYDLATEQWLPALPLQDEPSAFVVGTSHIFIASDRKIERVSLEGTGKTHVANTPDSIHGLFINGDILIANRSRGSYTRFSSFNTDSNALIDTYENYPRSMVGASHSPSTRRIFGRTESSSPGSLMGLTYDSSGHFLDQDEIGHYGAYGSANRTWAWPDGRKLVDNSGNVHLGLDLSFAGRLTNNISDVAFHGLDVPIVLSNTQLIAFNQALIETGRVALALPGRGLAVRAGTVFVFNEDSASPQRIGVEKVPLSALSPAQPGAPVSPIGLDYTVTSSAVDDDGIVYLLSKAHSSIFRWDISSQAYLSTISLPVTGDLMVFSTALNALFLRGLDRTVYRINLAPAVASVEPFATPPDLYSRMIPMGSDLLVAASGSSTQQWVYSSTGALLSSSSHCCHTFHFFDAPRNRLFVNAAHLTYLGNGQFSGSADFYAPGSYSPLGISPDGQQILAGQGVLYQASPLQAIGYLSNNVSSVAWIGADRMLTVLNPGPGGSTSTTVQRWSPGLAIEAEVLLPGSHVAFHASGNRVVQITNESGRPRLYVLDDALGVLPPATLDAPLLELASASAFGIALQWSDVQGERAYDIERRQVGGADWLRVGVVDRDTTRFTDVDRHSGRQLEYRVRSRNGSLVSAWSNPVGVDLSTGSTGTPVDPNAVAFTVDKAAMGRDGRIYILSTAHRSVFVWNPHGQRFERTIALRSQPEHLAYSSTRDALFIGYADNSLYAIDPKAEIPVEHRLADTESRPIGLLAADDVVVASTEAGWSHSFSLAGQRVGSRNWGRWIAEGVWSSARQRIYHFGGFALAYTPVERDGTLGFVVENGNVKPLQLWHPIRVSPDGNRAVTGSGHVFDANSLEHLGTLSREMIDAAWLGGELLTLRRDGLYWQPSELSAAERVADISGLGRGVFTTPSGRIVTVVQQGVSTVLTVYNRSFQVITPPLFADGFD</sequence>
<reference evidence="2 3" key="1">
    <citation type="submission" date="2016-10" db="EMBL/GenBank/DDBJ databases">
        <authorList>
            <person name="de Groot N.N."/>
        </authorList>
    </citation>
    <scope>NUCLEOTIDE SEQUENCE [LARGE SCALE GENOMIC DNA]</scope>
    <source>
        <strain evidence="2 3">DSM 16957</strain>
    </source>
</reference>
<proteinExistence type="predicted"/>
<dbReference type="InterPro" id="IPR036116">
    <property type="entry name" value="FN3_sf"/>
</dbReference>
<dbReference type="AlphaFoldDB" id="A0A1G6X797"/>
<dbReference type="SUPFAM" id="SSF63825">
    <property type="entry name" value="YWTD domain"/>
    <property type="match status" value="1"/>
</dbReference>
<dbReference type="STRING" id="265719.SAMN04488509_10677"/>
<protein>
    <recommendedName>
        <fullName evidence="1">Fibronectin type-III domain-containing protein</fullName>
    </recommendedName>
</protein>
<dbReference type="PROSITE" id="PS50853">
    <property type="entry name" value="FN3"/>
    <property type="match status" value="1"/>
</dbReference>
<dbReference type="EMBL" id="FNAG01000006">
    <property type="protein sequence ID" value="SDD74040.1"/>
    <property type="molecule type" value="Genomic_DNA"/>
</dbReference>
<accession>A0A1G6X797</accession>
<feature type="domain" description="Fibronectin type-III" evidence="1">
    <location>
        <begin position="624"/>
        <end position="720"/>
    </location>
</feature>
<dbReference type="OrthoDB" id="5378341at2"/>
<dbReference type="RefSeq" id="WP_091242714.1">
    <property type="nucleotide sequence ID" value="NZ_FNAG01000006.1"/>
</dbReference>
<dbReference type="InterPro" id="IPR011047">
    <property type="entry name" value="Quinoprotein_ADH-like_sf"/>
</dbReference>
<dbReference type="Proteomes" id="UP000199603">
    <property type="component" value="Unassembled WGS sequence"/>
</dbReference>
<name>A0A1G6X797_9GAMM</name>
<dbReference type="SUPFAM" id="SSF49265">
    <property type="entry name" value="Fibronectin type III"/>
    <property type="match status" value="1"/>
</dbReference>
<gene>
    <name evidence="2" type="ORF">SAMN04488509_10677</name>
</gene>
<evidence type="ECO:0000259" key="1">
    <source>
        <dbReference type="PROSITE" id="PS50853"/>
    </source>
</evidence>
<evidence type="ECO:0000313" key="2">
    <source>
        <dbReference type="EMBL" id="SDD74040.1"/>
    </source>
</evidence>
<dbReference type="InterPro" id="IPR013783">
    <property type="entry name" value="Ig-like_fold"/>
</dbReference>
<dbReference type="Gene3D" id="2.60.40.10">
    <property type="entry name" value="Immunoglobulins"/>
    <property type="match status" value="1"/>
</dbReference>
<organism evidence="2 3">
    <name type="scientific">Aquimonas voraii</name>
    <dbReference type="NCBI Taxonomy" id="265719"/>
    <lineage>
        <taxon>Bacteria</taxon>
        <taxon>Pseudomonadati</taxon>
        <taxon>Pseudomonadota</taxon>
        <taxon>Gammaproteobacteria</taxon>
        <taxon>Lysobacterales</taxon>
        <taxon>Lysobacteraceae</taxon>
        <taxon>Aquimonas</taxon>
    </lineage>
</organism>
<evidence type="ECO:0000313" key="3">
    <source>
        <dbReference type="Proteomes" id="UP000199603"/>
    </source>
</evidence>
<dbReference type="InterPro" id="IPR003961">
    <property type="entry name" value="FN3_dom"/>
</dbReference>